<gene>
    <name evidence="6" type="ORF">ACFO8M_22705</name>
</gene>
<keyword evidence="5" id="KW-1133">Transmembrane helix</keyword>
<dbReference type="InterPro" id="IPR006059">
    <property type="entry name" value="SBP"/>
</dbReference>
<reference evidence="7" key="1">
    <citation type="journal article" date="2019" name="Int. J. Syst. Evol. Microbiol.">
        <title>The Global Catalogue of Microorganisms (GCM) 10K type strain sequencing project: providing services to taxonomists for standard genome sequencing and annotation.</title>
        <authorList>
            <consortium name="The Broad Institute Genomics Platform"/>
            <consortium name="The Broad Institute Genome Sequencing Center for Infectious Disease"/>
            <person name="Wu L."/>
            <person name="Ma J."/>
        </authorList>
    </citation>
    <scope>NUCLEOTIDE SEQUENCE [LARGE SCALE GENOMIC DNA]</scope>
    <source>
        <strain evidence="7">CGMCC 4.7396</strain>
    </source>
</reference>
<organism evidence="6 7">
    <name type="scientific">Glycomyces rhizosphaerae</name>
    <dbReference type="NCBI Taxonomy" id="2054422"/>
    <lineage>
        <taxon>Bacteria</taxon>
        <taxon>Bacillati</taxon>
        <taxon>Actinomycetota</taxon>
        <taxon>Actinomycetes</taxon>
        <taxon>Glycomycetales</taxon>
        <taxon>Glycomycetaceae</taxon>
        <taxon>Glycomyces</taxon>
    </lineage>
</organism>
<evidence type="ECO:0000256" key="5">
    <source>
        <dbReference type="SAM" id="Phobius"/>
    </source>
</evidence>
<dbReference type="Pfam" id="PF13416">
    <property type="entry name" value="SBP_bac_8"/>
    <property type="match status" value="1"/>
</dbReference>
<keyword evidence="3" id="KW-0762">Sugar transport</keyword>
<evidence type="ECO:0000256" key="1">
    <source>
        <dbReference type="ARBA" id="ARBA00008520"/>
    </source>
</evidence>
<dbReference type="Gene3D" id="3.40.190.10">
    <property type="entry name" value="Periplasmic binding protein-like II"/>
    <property type="match status" value="2"/>
</dbReference>
<dbReference type="SUPFAM" id="SSF53850">
    <property type="entry name" value="Periplasmic binding protein-like II"/>
    <property type="match status" value="1"/>
</dbReference>
<keyword evidence="5" id="KW-0812">Transmembrane</keyword>
<proteinExistence type="inferred from homology"/>
<evidence type="ECO:0000313" key="6">
    <source>
        <dbReference type="EMBL" id="MFC3495308.1"/>
    </source>
</evidence>
<comment type="similarity">
    <text evidence="1">Belongs to the bacterial solute-binding protein 1 family.</text>
</comment>
<dbReference type="RefSeq" id="WP_387979852.1">
    <property type="nucleotide sequence ID" value="NZ_JBHRWO010000021.1"/>
</dbReference>
<evidence type="ECO:0000256" key="4">
    <source>
        <dbReference type="ARBA" id="ARBA00022729"/>
    </source>
</evidence>
<name>A0ABV7Q6N5_9ACTN</name>
<comment type="caution">
    <text evidence="6">The sequence shown here is derived from an EMBL/GenBank/DDBJ whole genome shotgun (WGS) entry which is preliminary data.</text>
</comment>
<dbReference type="Proteomes" id="UP001595712">
    <property type="component" value="Unassembled WGS sequence"/>
</dbReference>
<dbReference type="PANTHER" id="PTHR30061">
    <property type="entry name" value="MALTOSE-BINDING PERIPLASMIC PROTEIN"/>
    <property type="match status" value="1"/>
</dbReference>
<dbReference type="PRINTS" id="PR00181">
    <property type="entry name" value="MALTOSEBP"/>
</dbReference>
<evidence type="ECO:0000313" key="7">
    <source>
        <dbReference type="Proteomes" id="UP001595712"/>
    </source>
</evidence>
<feature type="transmembrane region" description="Helical" evidence="5">
    <location>
        <begin position="12"/>
        <end position="33"/>
    </location>
</feature>
<dbReference type="PANTHER" id="PTHR30061:SF50">
    <property type="entry name" value="MALTOSE_MALTODEXTRIN-BINDING PERIPLASMIC PROTEIN"/>
    <property type="match status" value="1"/>
</dbReference>
<dbReference type="EMBL" id="JBHRWO010000021">
    <property type="protein sequence ID" value="MFC3495308.1"/>
    <property type="molecule type" value="Genomic_DNA"/>
</dbReference>
<accession>A0ABV7Q6N5</accession>
<evidence type="ECO:0000256" key="2">
    <source>
        <dbReference type="ARBA" id="ARBA00022448"/>
    </source>
</evidence>
<keyword evidence="5" id="KW-0472">Membrane</keyword>
<protein>
    <submittedName>
        <fullName evidence="6">Extracellular solute-binding protein</fullName>
    </submittedName>
</protein>
<keyword evidence="2" id="KW-0813">Transport</keyword>
<evidence type="ECO:0000256" key="3">
    <source>
        <dbReference type="ARBA" id="ARBA00022597"/>
    </source>
</evidence>
<dbReference type="InterPro" id="IPR006060">
    <property type="entry name" value="Maltose/Cyclodextrin-bd"/>
</dbReference>
<keyword evidence="4" id="KW-0732">Signal</keyword>
<sequence length="550" mass="60959">MDWTQIPDWLSAVSSLGALAFAAVAAIAAMRVYRIESSRDEANAETRKKQESLERRSQAALVSAWWGHDDVDGGWGVYVRNASETPVYDAKFSVLDIHDPNSSERFDLAVVPPASEPVVHSSPVRTEHPEHCRVEVTFTDSAGRRWIRDRQGQLHELGQRVLIWGDAKRVKALRQFFTGFLAEFEVEARFRTGKIEELRDELLDTGASDPVPDIVIGPHDWIGGLVESGLIEPILLSPKHREAFDPLALKAMAYRGDLYGIPYAFDSTALIRNTDLAPEAPSSFEDMLAAGEELRRTGAVEHSFVMQVPDPYYMYPVVLAGGGRFFGSGADGSLNPAELHVDTPPSHVGFERFRELGSAGLDCLRPGIGRDEAVELFVTGRTPYLLCTSRMLSDAQQAGLRFAVGPVPPFEGVAPIKPMVSVHGFFLTRRGRNKAIARDLIVDHLTRSDVSSELRQVWPHVPTLREVLDSSRESDPAVRSFYEACRVGDLMPSIPEMGEVWAAMQRTMVQLVDGDEVAPAARQLSRRLEEVLGRRAIEGLPEQRTGERID</sequence>
<keyword evidence="7" id="KW-1185">Reference proteome</keyword>